<dbReference type="OMA" id="QTEAWIN"/>
<dbReference type="PROSITE" id="PS50003">
    <property type="entry name" value="PH_DOMAIN"/>
    <property type="match status" value="1"/>
</dbReference>
<proteinExistence type="predicted"/>
<organism evidence="4 5">
    <name type="scientific">Dictyostelium purpureum</name>
    <name type="common">Slime mold</name>
    <dbReference type="NCBI Taxonomy" id="5786"/>
    <lineage>
        <taxon>Eukaryota</taxon>
        <taxon>Amoebozoa</taxon>
        <taxon>Evosea</taxon>
        <taxon>Eumycetozoa</taxon>
        <taxon>Dictyostelia</taxon>
        <taxon>Dictyosteliales</taxon>
        <taxon>Dictyosteliaceae</taxon>
        <taxon>Dictyostelium</taxon>
    </lineage>
</organism>
<dbReference type="Gene3D" id="2.30.29.30">
    <property type="entry name" value="Pleckstrin-homology domain (PH domain)/Phosphotyrosine-binding domain (PTB)"/>
    <property type="match status" value="1"/>
</dbReference>
<protein>
    <recommendedName>
        <fullName evidence="6">PH domain-containing protein</fullName>
    </recommendedName>
</protein>
<name>F0ZQ06_DICPU</name>
<dbReference type="InterPro" id="IPR045030">
    <property type="entry name" value="LYSM1-4"/>
</dbReference>
<dbReference type="EMBL" id="GL871118">
    <property type="protein sequence ID" value="EGC33963.1"/>
    <property type="molecule type" value="Genomic_DNA"/>
</dbReference>
<dbReference type="SUPFAM" id="SSF54106">
    <property type="entry name" value="LysM domain"/>
    <property type="match status" value="1"/>
</dbReference>
<dbReference type="eggNOG" id="ENOG502R17U">
    <property type="taxonomic scope" value="Eukaryota"/>
</dbReference>
<dbReference type="RefSeq" id="XP_003289496.1">
    <property type="nucleotide sequence ID" value="XM_003289448.1"/>
</dbReference>
<evidence type="ECO:0000313" key="4">
    <source>
        <dbReference type="EMBL" id="EGC33963.1"/>
    </source>
</evidence>
<dbReference type="InterPro" id="IPR001849">
    <property type="entry name" value="PH_domain"/>
</dbReference>
<reference evidence="5" key="1">
    <citation type="journal article" date="2011" name="Genome Biol.">
        <title>Comparative genomics of the social amoebae Dictyostelium discoideum and Dictyostelium purpureum.</title>
        <authorList>
            <consortium name="US DOE Joint Genome Institute (JGI-PGF)"/>
            <person name="Sucgang R."/>
            <person name="Kuo A."/>
            <person name="Tian X."/>
            <person name="Salerno W."/>
            <person name="Parikh A."/>
            <person name="Feasley C.L."/>
            <person name="Dalin E."/>
            <person name="Tu H."/>
            <person name="Huang E."/>
            <person name="Barry K."/>
            <person name="Lindquist E."/>
            <person name="Shapiro H."/>
            <person name="Bruce D."/>
            <person name="Schmutz J."/>
            <person name="Salamov A."/>
            <person name="Fey P."/>
            <person name="Gaudet P."/>
            <person name="Anjard C."/>
            <person name="Babu M.M."/>
            <person name="Basu S."/>
            <person name="Bushmanova Y."/>
            <person name="van der Wel H."/>
            <person name="Katoh-Kurasawa M."/>
            <person name="Dinh C."/>
            <person name="Coutinho P.M."/>
            <person name="Saito T."/>
            <person name="Elias M."/>
            <person name="Schaap P."/>
            <person name="Kay R.R."/>
            <person name="Henrissat B."/>
            <person name="Eichinger L."/>
            <person name="Rivero F."/>
            <person name="Putnam N.H."/>
            <person name="West C.M."/>
            <person name="Loomis W.F."/>
            <person name="Chisholm R.L."/>
            <person name="Shaulsky G."/>
            <person name="Strassmann J.E."/>
            <person name="Queller D.C."/>
            <person name="Kuspa A."/>
            <person name="Grigoriev I.V."/>
        </authorList>
    </citation>
    <scope>NUCLEOTIDE SEQUENCE [LARGE SCALE GENOMIC DNA]</scope>
    <source>
        <strain evidence="5">QSDP1</strain>
    </source>
</reference>
<sequence>MGFSGENSTSTSGQGSFNNYFVSIPQNQNSINNLNTSNITQFQNQLAQLQQQQQQSTQTTDENPNNQNAAVIFQSMTVSKPDIVHQNNPIYQNFNFGYLGADKILYESILKKQGKTLGLWAKRRFRLTHSSLINYYDETDNKVHRVFHLADISISYRKMATDSDVRICLVINDGTRNHFLYAPIPHQTEAWINALVTQKKIIQQSRSNQILQNITPQYPPFPLSTSPPPNFNSHLYPPTAQVITQPQVVSNTFNFYNYQAPPQYQPPQYNIPIDRSMDGNQLLNFNNGSINLIGSYVEQQQQIQQQLQQQIQQQMQQQIQQQQPPQPVSNDVQWIQHRVVSTDTLAGIAIRYNTTIDVIKRINLIQGNECITHKTLLVPASGVINQNAVPPPPQINTEEERRRKLIQLLAVSENISKEEARSYLVNNDWDFTKAVKNFREDLDWESNHKYN</sequence>
<dbReference type="OrthoDB" id="2107166at2759"/>
<dbReference type="PROSITE" id="PS51782">
    <property type="entry name" value="LYSM"/>
    <property type="match status" value="1"/>
</dbReference>
<dbReference type="GeneID" id="10502610"/>
<evidence type="ECO:0000259" key="2">
    <source>
        <dbReference type="PROSITE" id="PS50003"/>
    </source>
</evidence>
<dbReference type="SMART" id="SM00233">
    <property type="entry name" value="PH"/>
    <property type="match status" value="1"/>
</dbReference>
<evidence type="ECO:0008006" key="6">
    <source>
        <dbReference type="Google" id="ProtNLM"/>
    </source>
</evidence>
<dbReference type="Proteomes" id="UP000001064">
    <property type="component" value="Unassembled WGS sequence"/>
</dbReference>
<dbReference type="InterPro" id="IPR018392">
    <property type="entry name" value="LysM"/>
</dbReference>
<dbReference type="FunCoup" id="F0ZQ06">
    <property type="interactions" value="743"/>
</dbReference>
<dbReference type="InterPro" id="IPR036779">
    <property type="entry name" value="LysM_dom_sf"/>
</dbReference>
<evidence type="ECO:0000313" key="5">
    <source>
        <dbReference type="Proteomes" id="UP000001064"/>
    </source>
</evidence>
<dbReference type="InParanoid" id="F0ZQ06"/>
<dbReference type="SUPFAM" id="SSF50729">
    <property type="entry name" value="PH domain-like"/>
    <property type="match status" value="1"/>
</dbReference>
<keyword evidence="1" id="KW-0175">Coiled coil</keyword>
<dbReference type="Gene3D" id="3.10.350.10">
    <property type="entry name" value="LysM domain"/>
    <property type="match status" value="1"/>
</dbReference>
<dbReference type="VEuPathDB" id="AmoebaDB:DICPUDRAFT_94916"/>
<evidence type="ECO:0000256" key="1">
    <source>
        <dbReference type="SAM" id="Coils"/>
    </source>
</evidence>
<feature type="domain" description="PH" evidence="2">
    <location>
        <begin position="103"/>
        <end position="200"/>
    </location>
</feature>
<gene>
    <name evidence="4" type="ORF">DICPUDRAFT_94916</name>
</gene>
<dbReference type="PANTHER" id="PTHR20932:SF16">
    <property type="entry name" value="PH DOMAIN-CONTAINING PROTEIN"/>
    <property type="match status" value="1"/>
</dbReference>
<accession>F0ZQ06</accession>
<evidence type="ECO:0000259" key="3">
    <source>
        <dbReference type="PROSITE" id="PS51782"/>
    </source>
</evidence>
<feature type="coiled-coil region" evidence="1">
    <location>
        <begin position="32"/>
        <end position="59"/>
    </location>
</feature>
<dbReference type="InterPro" id="IPR011993">
    <property type="entry name" value="PH-like_dom_sf"/>
</dbReference>
<dbReference type="PANTHER" id="PTHR20932">
    <property type="entry name" value="LYSM AND PUTATIVE PEPTIDOGLYCAN-BINDING DOMAIN-CONTAINING PROTEIN"/>
    <property type="match status" value="1"/>
</dbReference>
<dbReference type="Pfam" id="PF00169">
    <property type="entry name" value="PH"/>
    <property type="match status" value="1"/>
</dbReference>
<dbReference type="AlphaFoldDB" id="F0ZQ06"/>
<keyword evidence="5" id="KW-1185">Reference proteome</keyword>
<feature type="domain" description="LysM" evidence="3">
    <location>
        <begin position="335"/>
        <end position="379"/>
    </location>
</feature>
<dbReference type="KEGG" id="dpp:DICPUDRAFT_94916"/>
<dbReference type="CDD" id="cd00118">
    <property type="entry name" value="LysM"/>
    <property type="match status" value="1"/>
</dbReference>